<dbReference type="Pfam" id="PF00172">
    <property type="entry name" value="Zn_clus"/>
    <property type="match status" value="1"/>
</dbReference>
<dbReference type="InterPro" id="IPR007219">
    <property type="entry name" value="XnlR_reg_dom"/>
</dbReference>
<evidence type="ECO:0000256" key="1">
    <source>
        <dbReference type="ARBA" id="ARBA00004123"/>
    </source>
</evidence>
<name>A0A1Y2DGT4_9PEZI</name>
<feature type="compositionally biased region" description="Basic residues" evidence="8">
    <location>
        <begin position="1"/>
        <end position="10"/>
    </location>
</feature>
<feature type="region of interest" description="Disordered" evidence="8">
    <location>
        <begin position="144"/>
        <end position="191"/>
    </location>
</feature>
<dbReference type="PROSITE" id="PS50048">
    <property type="entry name" value="ZN2_CY6_FUNGAL_2"/>
    <property type="match status" value="1"/>
</dbReference>
<dbReference type="SMART" id="SM00906">
    <property type="entry name" value="Fungal_trans"/>
    <property type="match status" value="1"/>
</dbReference>
<feature type="compositionally biased region" description="Polar residues" evidence="8">
    <location>
        <begin position="11"/>
        <end position="25"/>
    </location>
</feature>
<keyword evidence="5" id="KW-0238">DNA-binding</keyword>
<evidence type="ECO:0000256" key="2">
    <source>
        <dbReference type="ARBA" id="ARBA00022723"/>
    </source>
</evidence>
<dbReference type="Proteomes" id="UP000193689">
    <property type="component" value="Unassembled WGS sequence"/>
</dbReference>
<feature type="compositionally biased region" description="Polar residues" evidence="8">
    <location>
        <begin position="144"/>
        <end position="153"/>
    </location>
</feature>
<gene>
    <name evidence="10" type="ORF">BCR38DRAFT_352895</name>
</gene>
<dbReference type="CDD" id="cd12148">
    <property type="entry name" value="fungal_TF_MHR"/>
    <property type="match status" value="1"/>
</dbReference>
<organism evidence="10 11">
    <name type="scientific">Pseudomassariella vexata</name>
    <dbReference type="NCBI Taxonomy" id="1141098"/>
    <lineage>
        <taxon>Eukaryota</taxon>
        <taxon>Fungi</taxon>
        <taxon>Dikarya</taxon>
        <taxon>Ascomycota</taxon>
        <taxon>Pezizomycotina</taxon>
        <taxon>Sordariomycetes</taxon>
        <taxon>Xylariomycetidae</taxon>
        <taxon>Amphisphaeriales</taxon>
        <taxon>Pseudomassariaceae</taxon>
        <taxon>Pseudomassariella</taxon>
    </lineage>
</organism>
<evidence type="ECO:0000259" key="9">
    <source>
        <dbReference type="PROSITE" id="PS50048"/>
    </source>
</evidence>
<dbReference type="FunCoup" id="A0A1Y2DGT4">
    <property type="interactions" value="838"/>
</dbReference>
<dbReference type="Pfam" id="PF04082">
    <property type="entry name" value="Fungal_trans"/>
    <property type="match status" value="1"/>
</dbReference>
<dbReference type="OrthoDB" id="25921at2759"/>
<evidence type="ECO:0000313" key="10">
    <source>
        <dbReference type="EMBL" id="ORY58469.1"/>
    </source>
</evidence>
<accession>A0A1Y2DGT4</accession>
<dbReference type="GO" id="GO:0043565">
    <property type="term" value="F:sequence-specific DNA binding"/>
    <property type="evidence" value="ECO:0007669"/>
    <property type="project" value="TreeGrafter"/>
</dbReference>
<dbReference type="PROSITE" id="PS00463">
    <property type="entry name" value="ZN2_CY6_FUNGAL_1"/>
    <property type="match status" value="1"/>
</dbReference>
<evidence type="ECO:0000256" key="4">
    <source>
        <dbReference type="ARBA" id="ARBA00023015"/>
    </source>
</evidence>
<dbReference type="SUPFAM" id="SSF57701">
    <property type="entry name" value="Zn2/Cys6 DNA-binding domain"/>
    <property type="match status" value="1"/>
</dbReference>
<dbReference type="GO" id="GO:0006351">
    <property type="term" value="P:DNA-templated transcription"/>
    <property type="evidence" value="ECO:0007669"/>
    <property type="project" value="InterPro"/>
</dbReference>
<evidence type="ECO:0000256" key="5">
    <source>
        <dbReference type="ARBA" id="ARBA00023125"/>
    </source>
</evidence>
<dbReference type="PANTHER" id="PTHR47782">
    <property type="entry name" value="ZN(II)2CYS6 TRANSCRIPTION FACTOR (EUROFUNG)-RELATED"/>
    <property type="match status" value="1"/>
</dbReference>
<feature type="compositionally biased region" description="Low complexity" evidence="8">
    <location>
        <begin position="34"/>
        <end position="45"/>
    </location>
</feature>
<feature type="compositionally biased region" description="Low complexity" evidence="8">
    <location>
        <begin position="167"/>
        <end position="176"/>
    </location>
</feature>
<dbReference type="GO" id="GO:0045944">
    <property type="term" value="P:positive regulation of transcription by RNA polymerase II"/>
    <property type="evidence" value="ECO:0007669"/>
    <property type="project" value="TreeGrafter"/>
</dbReference>
<dbReference type="Gene3D" id="4.10.240.10">
    <property type="entry name" value="Zn(2)-C6 fungal-type DNA-binding domain"/>
    <property type="match status" value="1"/>
</dbReference>
<dbReference type="InterPro" id="IPR001138">
    <property type="entry name" value="Zn2Cys6_DnaBD"/>
</dbReference>
<dbReference type="PANTHER" id="PTHR47782:SF7">
    <property type="entry name" value="PROTEIN STB5"/>
    <property type="match status" value="1"/>
</dbReference>
<dbReference type="InParanoid" id="A0A1Y2DGT4"/>
<feature type="domain" description="Zn(2)-C6 fungal-type" evidence="9">
    <location>
        <begin position="59"/>
        <end position="89"/>
    </location>
</feature>
<dbReference type="STRING" id="1141098.A0A1Y2DGT4"/>
<dbReference type="EMBL" id="MCFJ01000016">
    <property type="protein sequence ID" value="ORY58469.1"/>
    <property type="molecule type" value="Genomic_DNA"/>
</dbReference>
<keyword evidence="7" id="KW-0539">Nucleus</keyword>
<evidence type="ECO:0000256" key="3">
    <source>
        <dbReference type="ARBA" id="ARBA00022833"/>
    </source>
</evidence>
<dbReference type="CDD" id="cd00067">
    <property type="entry name" value="GAL4"/>
    <property type="match status" value="1"/>
</dbReference>
<dbReference type="AlphaFoldDB" id="A0A1Y2DGT4"/>
<keyword evidence="3" id="KW-0862">Zinc</keyword>
<dbReference type="GO" id="GO:0008270">
    <property type="term" value="F:zinc ion binding"/>
    <property type="evidence" value="ECO:0007669"/>
    <property type="project" value="InterPro"/>
</dbReference>
<sequence>MKSSVHRFRISRTTPSQSIDKSMTPPTDERPRSDSYGTTSSTTDKPPTPSVSRSSHIPACDRCRGFKKRCSRTFPICSLCASAGQKCSFSTPASSAAAQVHHLRARVDWLTMVINEALPAGSPGIETVETGSDVSRLLQGISSNTWRSQNGTSPADVIPGNHQEIPGSGSDSGSGDQNILDQPNEAPPRLPSNAAARRFVDAYFRNVHRAYPFVDRNRILHDLETLGDFAKRRRDPGSTLLYLIMAIGCTTLERAGQIPRDTASKFDVAYTDIIQECLNREIIESVQILVLLALYSLFDPTGASPWSIVGIVSRQAMMLGLTRRATSDDHSSGSCIPAIETELRHRLYWSIYVLDRMISTSLGLPVSLTDENTDVPLPGLTIAEFASPDRPHFAVMLQTSRHVIQLRQLEDRILKQVHFRKQAEVSMLTAFDRRAILQDIRADVENWYSNGCLVSTPLEPDNVPIHNSITWLSARYYYLLLLMYYPCHFNSPLNSRSSHLTSSSSSYAFPVASASVVSQLELLRFAQKHIQSTSALFQQRQLPLNRVTLCRLFPVGLVFMQGFIAWGGTECVAHDFPASDEVLLLVNILDAFPEGWKDARRAATVLTTFLDVIAGTRTVAGTRTETTSSSRAAYHDVLEATLTAYLGLLQEVLGTATCYQFLEMSDEREVVGMDMDSGVGESMNSPLGMRRESMETGMNGINGVDTLGVVGGEEGVMGYGGWGRVEMDFL</sequence>
<dbReference type="RefSeq" id="XP_040711386.1">
    <property type="nucleotide sequence ID" value="XM_040856737.1"/>
</dbReference>
<keyword evidence="6" id="KW-0804">Transcription</keyword>
<proteinExistence type="predicted"/>
<evidence type="ECO:0000256" key="6">
    <source>
        <dbReference type="ARBA" id="ARBA00023163"/>
    </source>
</evidence>
<protein>
    <submittedName>
        <fullName evidence="10">Fungal-specific transcription factor domain-domain-containing protein</fullName>
    </submittedName>
</protein>
<keyword evidence="2" id="KW-0479">Metal-binding</keyword>
<comment type="subcellular location">
    <subcellularLocation>
        <location evidence="1">Nucleus</location>
    </subcellularLocation>
</comment>
<dbReference type="InterPro" id="IPR052202">
    <property type="entry name" value="Yeast_MetPath_Reg"/>
</dbReference>
<dbReference type="GeneID" id="63772949"/>
<dbReference type="GO" id="GO:0000981">
    <property type="term" value="F:DNA-binding transcription factor activity, RNA polymerase II-specific"/>
    <property type="evidence" value="ECO:0007669"/>
    <property type="project" value="InterPro"/>
</dbReference>
<feature type="region of interest" description="Disordered" evidence="8">
    <location>
        <begin position="1"/>
        <end position="56"/>
    </location>
</feature>
<keyword evidence="11" id="KW-1185">Reference proteome</keyword>
<evidence type="ECO:0000256" key="7">
    <source>
        <dbReference type="ARBA" id="ARBA00023242"/>
    </source>
</evidence>
<evidence type="ECO:0000313" key="11">
    <source>
        <dbReference type="Proteomes" id="UP000193689"/>
    </source>
</evidence>
<dbReference type="InterPro" id="IPR036864">
    <property type="entry name" value="Zn2-C6_fun-type_DNA-bd_sf"/>
</dbReference>
<dbReference type="GO" id="GO:0005634">
    <property type="term" value="C:nucleus"/>
    <property type="evidence" value="ECO:0007669"/>
    <property type="project" value="UniProtKB-SubCell"/>
</dbReference>
<dbReference type="SMART" id="SM00066">
    <property type="entry name" value="GAL4"/>
    <property type="match status" value="1"/>
</dbReference>
<keyword evidence="4" id="KW-0805">Transcription regulation</keyword>
<reference evidence="10 11" key="1">
    <citation type="submission" date="2016-07" db="EMBL/GenBank/DDBJ databases">
        <title>Pervasive Adenine N6-methylation of Active Genes in Fungi.</title>
        <authorList>
            <consortium name="DOE Joint Genome Institute"/>
            <person name="Mondo S.J."/>
            <person name="Dannebaum R.O."/>
            <person name="Kuo R.C."/>
            <person name="Labutti K."/>
            <person name="Haridas S."/>
            <person name="Kuo A."/>
            <person name="Salamov A."/>
            <person name="Ahrendt S.R."/>
            <person name="Lipzen A."/>
            <person name="Sullivan W."/>
            <person name="Andreopoulos W.B."/>
            <person name="Clum A."/>
            <person name="Lindquist E."/>
            <person name="Daum C."/>
            <person name="Ramamoorthy G.K."/>
            <person name="Gryganskyi A."/>
            <person name="Culley D."/>
            <person name="Magnuson J.K."/>
            <person name="James T.Y."/>
            <person name="O'Malley M.A."/>
            <person name="Stajich J.E."/>
            <person name="Spatafora J.W."/>
            <person name="Visel A."/>
            <person name="Grigoriev I.V."/>
        </authorList>
    </citation>
    <scope>NUCLEOTIDE SEQUENCE [LARGE SCALE GENOMIC DNA]</scope>
    <source>
        <strain evidence="10 11">CBS 129021</strain>
    </source>
</reference>
<evidence type="ECO:0000256" key="8">
    <source>
        <dbReference type="SAM" id="MobiDB-lite"/>
    </source>
</evidence>
<comment type="caution">
    <text evidence="10">The sequence shown here is derived from an EMBL/GenBank/DDBJ whole genome shotgun (WGS) entry which is preliminary data.</text>
</comment>